<dbReference type="RefSeq" id="XP_019903165.1">
    <property type="nucleotide sequence ID" value="XM_020047606.3"/>
</dbReference>
<name>A0A3P8ZK15_ESOLU</name>
<feature type="region of interest" description="Disordered" evidence="4">
    <location>
        <begin position="287"/>
        <end position="306"/>
    </location>
</feature>
<dbReference type="InParanoid" id="A0A3P8ZK15"/>
<feature type="region of interest" description="Disordered" evidence="4">
    <location>
        <begin position="16"/>
        <end position="192"/>
    </location>
</feature>
<feature type="region of interest" description="Disordered" evidence="4">
    <location>
        <begin position="344"/>
        <end position="414"/>
    </location>
</feature>
<feature type="compositionally biased region" description="Polar residues" evidence="4">
    <location>
        <begin position="24"/>
        <end position="44"/>
    </location>
</feature>
<evidence type="ECO:0000256" key="2">
    <source>
        <dbReference type="ARBA" id="ARBA00023054"/>
    </source>
</evidence>
<dbReference type="PANTHER" id="PTHR22461">
    <property type="entry name" value="SERINE-RICH COILED-COIL DOMAIN-CONTAINING PROTEIN 2-RELATED"/>
    <property type="match status" value="1"/>
</dbReference>
<evidence type="ECO:0000256" key="4">
    <source>
        <dbReference type="SAM" id="MobiDB-lite"/>
    </source>
</evidence>
<comment type="similarity">
    <text evidence="1">Belongs to the CCSER family.</text>
</comment>
<keyword evidence="2 3" id="KW-0175">Coiled coil</keyword>
<feature type="coiled-coil region" evidence="3">
    <location>
        <begin position="653"/>
        <end position="694"/>
    </location>
</feature>
<sequence length="796" mass="86540">MEEKAPIKPAMVSRLPKFGVRPTTGVTSPLSNGVTQPATPTQECKTIPPTRPNGVVRASSFSLKWKKDAGSTLTTPAGPDASACPDERGDKPQTPHSPGGRELKRPLMSTPKVARRSASSVSSASSPKPIPRQATMTSPKAEPRQAQRTPLGGVPKPCQNGAVGGSGLVRPRASSSSPCSNSRDSLSQSTDSLKSLTLDNMVRSQSFTHFMQIPSPTSLPMARSFSFNRAVELAKPLANTQLQPPRTNLIKPPQLCNGRLGMSISLGTGIETGLGLGGFQYPRSSSSTCSPFTTPSALKKHPQPNRILSKSSALGHRLTRTGQAKQQKPLFPGKVKAEAMAGMRDRNMSDSPPIPLTPDPVSDRTSEDQVRGTGDGLEDMSLSSASTLSRADTSEEFLDDFDNPGDGDRDVDVSDSKIEGGVATQARLQSFLNETVDWAGMGLSEQKKVMGVGTSFGILNPERGDFLQALELSPSNSSGGTYMWDEEILEPLGPTKHPCESYNESDHLNRMEILNLDNLEDDDLMLDVDLLDDSALLNESNSMAHSERPERGGGQGHWRRRQHRWNGPNPFHNDNRGPVFQQYNGCAGPGAFRVGPRLPPVGRHDGNTGALDELTLKHMAQDCSSVKNKLLKLKSLLQMEEGGPEIVDDNEEENCMTLQLEELMKEVQRLREELRSKERTISQLTQQQLQLQQQVPAQAVQPGRCHCHQRAPSFRGDVRTHHDKATQTPCRGQGHSQPGVLPAPFFSPWQGQYQGPPRTIMPQRRQTSNATAFLPQAPRAPHPGKNSKNSPHRGPQ</sequence>
<dbReference type="GO" id="GO:0008017">
    <property type="term" value="F:microtubule binding"/>
    <property type="evidence" value="ECO:0007669"/>
    <property type="project" value="TreeGrafter"/>
</dbReference>
<feature type="compositionally biased region" description="Low complexity" evidence="4">
    <location>
        <begin position="174"/>
        <end position="187"/>
    </location>
</feature>
<evidence type="ECO:0000256" key="3">
    <source>
        <dbReference type="SAM" id="Coils"/>
    </source>
</evidence>
<accession>A0A3P8ZK15</accession>
<dbReference type="Proteomes" id="UP000265140">
    <property type="component" value="Chromosome 6"/>
</dbReference>
<feature type="compositionally biased region" description="Basic and acidic residues" evidence="4">
    <location>
        <begin position="361"/>
        <end position="370"/>
    </location>
</feature>
<reference evidence="5" key="4">
    <citation type="submission" date="2025-09" db="UniProtKB">
        <authorList>
            <consortium name="Ensembl"/>
        </authorList>
    </citation>
    <scope>IDENTIFICATION</scope>
</reference>
<evidence type="ECO:0000313" key="5">
    <source>
        <dbReference type="Ensembl" id="ENSELUP00000029164.2"/>
    </source>
</evidence>
<dbReference type="Ensembl" id="ENSELUT00000011530.3">
    <property type="protein sequence ID" value="ENSELUP00000029164.2"/>
    <property type="gene ID" value="ENSELUG00000006009.3"/>
</dbReference>
<reference evidence="6" key="1">
    <citation type="journal article" date="2014" name="PLoS ONE">
        <title>The genome and linkage map of the northern pike (Esox lucius): conserved synteny revealed between the salmonid sister group and the Neoteleostei.</title>
        <authorList>
            <person name="Rondeau E.B."/>
            <person name="Minkley D.R."/>
            <person name="Leong J.S."/>
            <person name="Messmer A.M."/>
            <person name="Jantzen J.R."/>
            <person name="von Schalburg K.R."/>
            <person name="Lemon C."/>
            <person name="Bird N.H."/>
            <person name="Koop B.F."/>
        </authorList>
    </citation>
    <scope>NUCLEOTIDE SEQUENCE</scope>
</reference>
<dbReference type="CTD" id="793969"/>
<feature type="region of interest" description="Disordered" evidence="4">
    <location>
        <begin position="541"/>
        <end position="573"/>
    </location>
</feature>
<reference evidence="5" key="2">
    <citation type="submission" date="2020-02" db="EMBL/GenBank/DDBJ databases">
        <title>Esox lucius (northern pike) genome, fEsoLuc1, primary haplotype.</title>
        <authorList>
            <person name="Myers G."/>
            <person name="Karagic N."/>
            <person name="Meyer A."/>
            <person name="Pippel M."/>
            <person name="Reichard M."/>
            <person name="Winkler S."/>
            <person name="Tracey A."/>
            <person name="Sims Y."/>
            <person name="Howe K."/>
            <person name="Rhie A."/>
            <person name="Formenti G."/>
            <person name="Durbin R."/>
            <person name="Fedrigo O."/>
            <person name="Jarvis E.D."/>
        </authorList>
    </citation>
    <scope>NUCLEOTIDE SEQUENCE [LARGE SCALE GENOMIC DNA]</scope>
</reference>
<dbReference type="STRING" id="8010.ENSELUP00000029164"/>
<dbReference type="OrthoDB" id="9948757at2759"/>
<feature type="compositionally biased region" description="Basic and acidic residues" evidence="4">
    <location>
        <begin position="85"/>
        <end position="105"/>
    </location>
</feature>
<feature type="compositionally biased region" description="Low complexity" evidence="4">
    <location>
        <begin position="116"/>
        <end position="126"/>
    </location>
</feature>
<evidence type="ECO:0008006" key="7">
    <source>
        <dbReference type="Google" id="ProtNLM"/>
    </source>
</evidence>
<keyword evidence="6" id="KW-1185">Reference proteome</keyword>
<feature type="region of interest" description="Disordered" evidence="4">
    <location>
        <begin position="706"/>
        <end position="796"/>
    </location>
</feature>
<dbReference type="FunCoup" id="A0A3P8ZK15">
    <property type="interactions" value="618"/>
</dbReference>
<feature type="compositionally biased region" description="Low complexity" evidence="4">
    <location>
        <begin position="287"/>
        <end position="296"/>
    </location>
</feature>
<protein>
    <recommendedName>
        <fullName evidence="7">Coiled-coil serine-rich protein 2a</fullName>
    </recommendedName>
</protein>
<dbReference type="GO" id="GO:0001578">
    <property type="term" value="P:microtubule bundle formation"/>
    <property type="evidence" value="ECO:0007669"/>
    <property type="project" value="TreeGrafter"/>
</dbReference>
<dbReference type="GeneID" id="105010559"/>
<dbReference type="Bgee" id="ENSELUG00000006009">
    <property type="expression patterns" value="Expressed in muscle tissue and 13 other cell types or tissues"/>
</dbReference>
<feature type="compositionally biased region" description="Acidic residues" evidence="4">
    <location>
        <begin position="394"/>
        <end position="405"/>
    </location>
</feature>
<dbReference type="GO" id="GO:0015630">
    <property type="term" value="C:microtubule cytoskeleton"/>
    <property type="evidence" value="ECO:0007669"/>
    <property type="project" value="TreeGrafter"/>
</dbReference>
<dbReference type="OMA" id="ACESMAH"/>
<proteinExistence type="inferred from homology"/>
<reference evidence="5" key="3">
    <citation type="submission" date="2025-08" db="UniProtKB">
        <authorList>
            <consortium name="Ensembl"/>
        </authorList>
    </citation>
    <scope>IDENTIFICATION</scope>
</reference>
<dbReference type="GeneTree" id="ENSGT00940000153912"/>
<evidence type="ECO:0000313" key="6">
    <source>
        <dbReference type="Proteomes" id="UP000265140"/>
    </source>
</evidence>
<organism evidence="5 6">
    <name type="scientific">Esox lucius</name>
    <name type="common">Northern pike</name>
    <dbReference type="NCBI Taxonomy" id="8010"/>
    <lineage>
        <taxon>Eukaryota</taxon>
        <taxon>Metazoa</taxon>
        <taxon>Chordata</taxon>
        <taxon>Craniata</taxon>
        <taxon>Vertebrata</taxon>
        <taxon>Euteleostomi</taxon>
        <taxon>Actinopterygii</taxon>
        <taxon>Neopterygii</taxon>
        <taxon>Teleostei</taxon>
        <taxon>Protacanthopterygii</taxon>
        <taxon>Esociformes</taxon>
        <taxon>Esocidae</taxon>
        <taxon>Esox</taxon>
    </lineage>
</organism>
<feature type="compositionally biased region" description="Polar residues" evidence="4">
    <location>
        <begin position="726"/>
        <end position="736"/>
    </location>
</feature>
<dbReference type="InterPro" id="IPR029627">
    <property type="entry name" value="CCSER"/>
</dbReference>
<dbReference type="PANTHER" id="PTHR22461:SF2">
    <property type="entry name" value="SERINE-RICH COILED-COIL DOMAIN-CONTAINING PROTEIN 2"/>
    <property type="match status" value="1"/>
</dbReference>
<feature type="compositionally biased region" description="Basic and acidic residues" evidence="4">
    <location>
        <begin position="716"/>
        <end position="725"/>
    </location>
</feature>
<evidence type="ECO:0000256" key="1">
    <source>
        <dbReference type="ARBA" id="ARBA00010949"/>
    </source>
</evidence>
<dbReference type="AlphaFoldDB" id="A0A3P8ZK15"/>
<feature type="compositionally biased region" description="Polar residues" evidence="4">
    <location>
        <begin position="381"/>
        <end position="391"/>
    </location>
</feature>